<proteinExistence type="predicted"/>
<dbReference type="Pfam" id="PF02668">
    <property type="entry name" value="TauD"/>
    <property type="match status" value="1"/>
</dbReference>
<dbReference type="HOGENOM" id="CLU_044153_2_0_1"/>
<dbReference type="RefSeq" id="XP_014171701.1">
    <property type="nucleotide sequence ID" value="XM_014316226.1"/>
</dbReference>
<name>F0XJU7_GROCL</name>
<accession>F0XJU7</accession>
<organism evidence="4">
    <name type="scientific">Grosmannia clavigera (strain kw1407 / UAMH 11150)</name>
    <name type="common">Blue stain fungus</name>
    <name type="synonym">Graphiocladiella clavigera</name>
    <dbReference type="NCBI Taxonomy" id="655863"/>
    <lineage>
        <taxon>Eukaryota</taxon>
        <taxon>Fungi</taxon>
        <taxon>Dikarya</taxon>
        <taxon>Ascomycota</taxon>
        <taxon>Pezizomycotina</taxon>
        <taxon>Sordariomycetes</taxon>
        <taxon>Sordariomycetidae</taxon>
        <taxon>Ophiostomatales</taxon>
        <taxon>Ophiostomataceae</taxon>
        <taxon>Leptographium</taxon>
    </lineage>
</organism>
<dbReference type="GO" id="GO:0051213">
    <property type="term" value="F:dioxygenase activity"/>
    <property type="evidence" value="ECO:0007669"/>
    <property type="project" value="UniProtKB-KW"/>
</dbReference>
<dbReference type="OrthoDB" id="408743at2759"/>
<dbReference type="SUPFAM" id="SSF51197">
    <property type="entry name" value="Clavaminate synthase-like"/>
    <property type="match status" value="1"/>
</dbReference>
<dbReference type="GeneID" id="25975238"/>
<gene>
    <name evidence="3" type="ORF">CMQ_2268</name>
</gene>
<dbReference type="Proteomes" id="UP000007796">
    <property type="component" value="Unassembled WGS sequence"/>
</dbReference>
<evidence type="ECO:0000313" key="3">
    <source>
        <dbReference type="EMBL" id="EFX02219.1"/>
    </source>
</evidence>
<dbReference type="InParanoid" id="F0XJU7"/>
<sequence length="366" mass="40497">MATQAVDLSGSLLETFEIAGSRLVHGKVFPLGIRPRSGTEFGSVEEAAAHFQQLADGQMFQQLLRDPDGAILFRGFPVDGAADLDRLVRSFGLPRPHVEVGLSGKRSTITPLVKTANEEPAHVRFYFHNEYGRSAYFPGALFFHAEKVPTEGGQTPLLSSLELYDRLVAELPAFIADLAAKGIIGRQYFPAKADVEAKTIGWNRRDSYGFDIVEGDSTATQRRKVEAVLRTRQQAEGEWQANGALYVLQRLPAIRRIAATGRPTFFNGLSGVYGRQRDRQALAPPHRGIDGGVHLPTTFGDGTAIPTADLERLLQIQEDIRFLVPWQAGDVALVDNYTVQHARTPWKGERSLLVSLWDGWETFVPY</sequence>
<dbReference type="PANTHER" id="PTHR10696">
    <property type="entry name" value="GAMMA-BUTYROBETAINE HYDROXYLASE-RELATED"/>
    <property type="match status" value="1"/>
</dbReference>
<keyword evidence="3" id="KW-0223">Dioxygenase</keyword>
<dbReference type="EMBL" id="GL629782">
    <property type="protein sequence ID" value="EFX02219.1"/>
    <property type="molecule type" value="Genomic_DNA"/>
</dbReference>
<dbReference type="STRING" id="655863.F0XJU7"/>
<keyword evidence="1" id="KW-0560">Oxidoreductase</keyword>
<dbReference type="Gene3D" id="3.60.130.10">
    <property type="entry name" value="Clavaminate synthase-like"/>
    <property type="match status" value="1"/>
</dbReference>
<dbReference type="AlphaFoldDB" id="F0XJU7"/>
<keyword evidence="4" id="KW-1185">Reference proteome</keyword>
<reference evidence="3 4" key="1">
    <citation type="journal article" date="2011" name="Proc. Natl. Acad. Sci. U.S.A.">
        <title>Genome and transcriptome analyses of the mountain pine beetle-fungal symbiont Grosmannia clavigera, a lodgepole pine pathogen.</title>
        <authorList>
            <person name="DiGuistini S."/>
            <person name="Wang Y."/>
            <person name="Liao N.Y."/>
            <person name="Taylor G."/>
            <person name="Tanguay P."/>
            <person name="Feau N."/>
            <person name="Henrissat B."/>
            <person name="Chan S.K."/>
            <person name="Hesse-Orce U."/>
            <person name="Alamouti S.M."/>
            <person name="Tsui C.K.M."/>
            <person name="Docking R.T."/>
            <person name="Levasseur A."/>
            <person name="Haridas S."/>
            <person name="Robertson G."/>
            <person name="Birol I."/>
            <person name="Holt R.A."/>
            <person name="Marra M.A."/>
            <person name="Hamelin R.C."/>
            <person name="Hirst M."/>
            <person name="Jones S.J.M."/>
            <person name="Bohlmann J."/>
            <person name="Breuil C."/>
        </authorList>
    </citation>
    <scope>NUCLEOTIDE SEQUENCE [LARGE SCALE GENOMIC DNA]</scope>
    <source>
        <strain evidence="4">kw1407 / UAMH 11150</strain>
    </source>
</reference>
<evidence type="ECO:0000256" key="1">
    <source>
        <dbReference type="ARBA" id="ARBA00023002"/>
    </source>
</evidence>
<dbReference type="eggNOG" id="ENOG502QRUR">
    <property type="taxonomic scope" value="Eukaryota"/>
</dbReference>
<dbReference type="InterPro" id="IPR050411">
    <property type="entry name" value="AlphaKG_dependent_hydroxylases"/>
</dbReference>
<dbReference type="InterPro" id="IPR042098">
    <property type="entry name" value="TauD-like_sf"/>
</dbReference>
<evidence type="ECO:0000313" key="4">
    <source>
        <dbReference type="Proteomes" id="UP000007796"/>
    </source>
</evidence>
<protein>
    <submittedName>
        <fullName evidence="3">Taud/tfda taurine catabolism dioxygenase</fullName>
    </submittedName>
</protein>
<evidence type="ECO:0000259" key="2">
    <source>
        <dbReference type="Pfam" id="PF02668"/>
    </source>
</evidence>
<dbReference type="InterPro" id="IPR003819">
    <property type="entry name" value="TauD/TfdA-like"/>
</dbReference>
<dbReference type="PANTHER" id="PTHR10696:SF21">
    <property type="entry name" value="TAUD_TFDA-LIKE DOMAIN-CONTAINING PROTEIN"/>
    <property type="match status" value="1"/>
</dbReference>
<feature type="domain" description="TauD/TfdA-like" evidence="2">
    <location>
        <begin position="57"/>
        <end position="354"/>
    </location>
</feature>